<dbReference type="Gene3D" id="1.10.510.10">
    <property type="entry name" value="Transferase(Phosphotransferase) domain 1"/>
    <property type="match status" value="1"/>
</dbReference>
<dbReference type="OrthoDB" id="40902at2759"/>
<dbReference type="GO" id="GO:0004674">
    <property type="term" value="F:protein serine/threonine kinase activity"/>
    <property type="evidence" value="ECO:0007669"/>
    <property type="project" value="UniProtKB-KW"/>
</dbReference>
<dbReference type="AlphaFoldDB" id="A0A0L0HM14"/>
<organism evidence="8 9">
    <name type="scientific">Spizellomyces punctatus (strain DAOM BR117)</name>
    <dbReference type="NCBI Taxonomy" id="645134"/>
    <lineage>
        <taxon>Eukaryota</taxon>
        <taxon>Fungi</taxon>
        <taxon>Fungi incertae sedis</taxon>
        <taxon>Chytridiomycota</taxon>
        <taxon>Chytridiomycota incertae sedis</taxon>
        <taxon>Chytridiomycetes</taxon>
        <taxon>Spizellomycetales</taxon>
        <taxon>Spizellomycetaceae</taxon>
        <taxon>Spizellomyces</taxon>
    </lineage>
</organism>
<evidence type="ECO:0000313" key="9">
    <source>
        <dbReference type="Proteomes" id="UP000053201"/>
    </source>
</evidence>
<dbReference type="FunFam" id="1.10.510.10:FF:000026">
    <property type="entry name" value="Calcium/calmodulin-dependent protein kinase type 1"/>
    <property type="match status" value="1"/>
</dbReference>
<keyword evidence="1" id="KW-0723">Serine/threonine-protein kinase</keyword>
<dbReference type="eggNOG" id="KOG0032">
    <property type="taxonomic scope" value="Eukaryota"/>
</dbReference>
<keyword evidence="3" id="KW-0547">Nucleotide-binding</keyword>
<dbReference type="PANTHER" id="PTHR24347">
    <property type="entry name" value="SERINE/THREONINE-PROTEIN KINASE"/>
    <property type="match status" value="1"/>
</dbReference>
<sequence length="398" mass="44756">MGKIFKMDELFRKYEVGQMLGTGAFSEVRIGVERGNGKKHAIKIIDKSKCKGKEGMIDTEVKILQQVRHENIIQLYEMYENESKICLVMELVTGGELFDDIVKRGKYTEVDCARIVHKVLLAIDYLHSLGIVHRDLKPENLLLSDKSKRPKIMISDFGLSKIFNDEEVMKTACGTPGYVAPEVLRRQGYGKEVDLWSLGVITYILLCGYPPFYDQNNVELFKLIMAGQYRFDHPWWEPVSDVAKDFIRKLLVLNPRERATAAQALQHPFITLNCGHTAPPQPVPATPVDEGVEKEANNLAPNVKSNLQKVYSSKSSFKQNDGTGPTTDPVTIPMDVEDDTPGRPLSDKTELHDSGIVTSRESVTKDKSKHGKGFFNRWFGKTNKVAAGAPERSERRSA</sequence>
<dbReference type="InterPro" id="IPR000719">
    <property type="entry name" value="Prot_kinase_dom"/>
</dbReference>
<dbReference type="GO" id="GO:0005524">
    <property type="term" value="F:ATP binding"/>
    <property type="evidence" value="ECO:0007669"/>
    <property type="project" value="UniProtKB-KW"/>
</dbReference>
<keyword evidence="4 8" id="KW-0418">Kinase</keyword>
<dbReference type="RefSeq" id="XP_016609999.1">
    <property type="nucleotide sequence ID" value="XM_016750755.1"/>
</dbReference>
<evidence type="ECO:0000256" key="4">
    <source>
        <dbReference type="ARBA" id="ARBA00022777"/>
    </source>
</evidence>
<dbReference type="PROSITE" id="PS00108">
    <property type="entry name" value="PROTEIN_KINASE_ST"/>
    <property type="match status" value="1"/>
</dbReference>
<dbReference type="InterPro" id="IPR008271">
    <property type="entry name" value="Ser/Thr_kinase_AS"/>
</dbReference>
<dbReference type="OMA" id="NEPKFMT"/>
<dbReference type="Proteomes" id="UP000053201">
    <property type="component" value="Unassembled WGS sequence"/>
</dbReference>
<feature type="compositionally biased region" description="Polar residues" evidence="6">
    <location>
        <begin position="311"/>
        <end position="329"/>
    </location>
</feature>
<dbReference type="EMBL" id="KQ257453">
    <property type="protein sequence ID" value="KND01960.1"/>
    <property type="molecule type" value="Genomic_DNA"/>
</dbReference>
<dbReference type="VEuPathDB" id="FungiDB:SPPG_02468"/>
<reference evidence="8 9" key="1">
    <citation type="submission" date="2009-08" db="EMBL/GenBank/DDBJ databases">
        <title>The Genome Sequence of Spizellomyces punctatus strain DAOM BR117.</title>
        <authorList>
            <consortium name="The Broad Institute Genome Sequencing Platform"/>
            <person name="Russ C."/>
            <person name="Cuomo C."/>
            <person name="Shea T."/>
            <person name="Young S.K."/>
            <person name="Zeng Q."/>
            <person name="Koehrsen M."/>
            <person name="Haas B."/>
            <person name="Borodovsky M."/>
            <person name="Guigo R."/>
            <person name="Alvarado L."/>
            <person name="Berlin A."/>
            <person name="Bochicchio J."/>
            <person name="Borenstein D."/>
            <person name="Chapman S."/>
            <person name="Chen Z."/>
            <person name="Engels R."/>
            <person name="Freedman E."/>
            <person name="Gellesch M."/>
            <person name="Goldberg J."/>
            <person name="Griggs A."/>
            <person name="Gujja S."/>
            <person name="Heiman D."/>
            <person name="Hepburn T."/>
            <person name="Howarth C."/>
            <person name="Jen D."/>
            <person name="Larson L."/>
            <person name="Lewis B."/>
            <person name="Mehta T."/>
            <person name="Park D."/>
            <person name="Pearson M."/>
            <person name="Roberts A."/>
            <person name="Saif S."/>
            <person name="Shenoy N."/>
            <person name="Sisk P."/>
            <person name="Stolte C."/>
            <person name="Sykes S."/>
            <person name="Thomson T."/>
            <person name="Walk T."/>
            <person name="White J."/>
            <person name="Yandava C."/>
            <person name="Burger G."/>
            <person name="Gray M.W."/>
            <person name="Holland P.W.H."/>
            <person name="King N."/>
            <person name="Lang F.B.F."/>
            <person name="Roger A.J."/>
            <person name="Ruiz-Trillo I."/>
            <person name="Lander E."/>
            <person name="Nusbaum C."/>
        </authorList>
    </citation>
    <scope>NUCLEOTIDE SEQUENCE [LARGE SCALE GENOMIC DNA]</scope>
    <source>
        <strain evidence="8 9">DAOM BR117</strain>
    </source>
</reference>
<keyword evidence="5" id="KW-0067">ATP-binding</keyword>
<feature type="region of interest" description="Disordered" evidence="6">
    <location>
        <begin position="311"/>
        <end position="398"/>
    </location>
</feature>
<feature type="domain" description="Protein kinase" evidence="7">
    <location>
        <begin position="14"/>
        <end position="270"/>
    </location>
</feature>
<proteinExistence type="predicted"/>
<evidence type="ECO:0000256" key="1">
    <source>
        <dbReference type="ARBA" id="ARBA00022527"/>
    </source>
</evidence>
<dbReference type="GeneID" id="27686050"/>
<protein>
    <submittedName>
        <fullName evidence="8">CAMK/CAMK1 protein kinase</fullName>
    </submittedName>
</protein>
<dbReference type="STRING" id="645134.A0A0L0HM14"/>
<keyword evidence="2" id="KW-0808">Transferase</keyword>
<evidence type="ECO:0000256" key="3">
    <source>
        <dbReference type="ARBA" id="ARBA00022741"/>
    </source>
</evidence>
<dbReference type="FunFam" id="3.30.200.20:FF:000315">
    <property type="entry name" value="Calcium-dependent protein kinase 3"/>
    <property type="match status" value="1"/>
</dbReference>
<name>A0A0L0HM14_SPIPD</name>
<dbReference type="Pfam" id="PF00069">
    <property type="entry name" value="Pkinase"/>
    <property type="match status" value="1"/>
</dbReference>
<dbReference type="SMART" id="SM00220">
    <property type="entry name" value="S_TKc"/>
    <property type="match status" value="1"/>
</dbReference>
<evidence type="ECO:0000256" key="6">
    <source>
        <dbReference type="SAM" id="MobiDB-lite"/>
    </source>
</evidence>
<accession>A0A0L0HM14</accession>
<evidence type="ECO:0000259" key="7">
    <source>
        <dbReference type="PROSITE" id="PS50011"/>
    </source>
</evidence>
<dbReference type="CDD" id="cd05117">
    <property type="entry name" value="STKc_CAMK"/>
    <property type="match status" value="1"/>
</dbReference>
<keyword evidence="9" id="KW-1185">Reference proteome</keyword>
<dbReference type="InParanoid" id="A0A0L0HM14"/>
<evidence type="ECO:0000256" key="2">
    <source>
        <dbReference type="ARBA" id="ARBA00022679"/>
    </source>
</evidence>
<dbReference type="InterPro" id="IPR011009">
    <property type="entry name" value="Kinase-like_dom_sf"/>
</dbReference>
<evidence type="ECO:0000313" key="8">
    <source>
        <dbReference type="EMBL" id="KND01960.1"/>
    </source>
</evidence>
<evidence type="ECO:0000256" key="5">
    <source>
        <dbReference type="ARBA" id="ARBA00022840"/>
    </source>
</evidence>
<gene>
    <name evidence="8" type="ORF">SPPG_02468</name>
</gene>
<dbReference type="SUPFAM" id="SSF56112">
    <property type="entry name" value="Protein kinase-like (PK-like)"/>
    <property type="match status" value="1"/>
</dbReference>
<dbReference type="Gene3D" id="3.30.200.20">
    <property type="entry name" value="Phosphorylase Kinase, domain 1"/>
    <property type="match status" value="1"/>
</dbReference>
<dbReference type="PROSITE" id="PS50011">
    <property type="entry name" value="PROTEIN_KINASE_DOM"/>
    <property type="match status" value="1"/>
</dbReference>